<gene>
    <name evidence="2" type="ORF">Tharo_2248</name>
</gene>
<dbReference type="Gene3D" id="3.40.50.2000">
    <property type="entry name" value="Glycogen Phosphorylase B"/>
    <property type="match status" value="2"/>
</dbReference>
<dbReference type="Pfam" id="PF13579">
    <property type="entry name" value="Glyco_trans_4_4"/>
    <property type="match status" value="1"/>
</dbReference>
<dbReference type="SUPFAM" id="SSF53756">
    <property type="entry name" value="UDP-Glycosyltransferase/glycogen phosphorylase"/>
    <property type="match status" value="1"/>
</dbReference>
<dbReference type="AlphaFoldDB" id="A0A2R4BP76"/>
<feature type="domain" description="Glycosyltransferase subfamily 4-like N-terminal" evidence="1">
    <location>
        <begin position="34"/>
        <end position="191"/>
    </location>
</feature>
<dbReference type="PANTHER" id="PTHR12526">
    <property type="entry name" value="GLYCOSYLTRANSFERASE"/>
    <property type="match status" value="1"/>
</dbReference>
<dbReference type="Pfam" id="PF13692">
    <property type="entry name" value="Glyco_trans_1_4"/>
    <property type="match status" value="1"/>
</dbReference>
<name>A0A2R4BP76_THAAR</name>
<dbReference type="PANTHER" id="PTHR12526:SF638">
    <property type="entry name" value="SPORE COAT PROTEIN SA"/>
    <property type="match status" value="1"/>
</dbReference>
<evidence type="ECO:0000259" key="1">
    <source>
        <dbReference type="Pfam" id="PF13579"/>
    </source>
</evidence>
<dbReference type="InterPro" id="IPR028098">
    <property type="entry name" value="Glyco_trans_4-like_N"/>
</dbReference>
<dbReference type="EMBL" id="CP028339">
    <property type="protein sequence ID" value="AVR89146.1"/>
    <property type="molecule type" value="Genomic_DNA"/>
</dbReference>
<accession>A0A2R4BP76</accession>
<sequence length="403" mass="44213">MSSISANPGGSRPIRRLALVTSQAFSIPNFRGPLVKAWCARGIQVFALAPDYDEKLRDDVRALGAEPVDYPLARTGLNPLQDLRSLLALRSVLGRLQVEACFSYFIKPVTYGNLAARLAGVPRRFSIVEGAGYVFADAAAGSLRRRLLRRAVSLLYRVGLDGAERVFFLNRDDVELFVGEELVDPEQVVLIGGIGVDLAHFTSSPRVASPPIFLLAARLLAEKGVREYVAAARRLHGLARFILLGGPDPNPGSIRRDELEQWAREGMVEWHDHVADVRPLIARASVFVLPSYYREGLPRSIQEAMAMARPIITTDMPGCRDTVVPGENGFLVPPRDVDALVAAMRRFIDEPDLTRRMGAASRRLAEERFDVERCNARVLAGMGLTVGLTAGLAGAPRIQDVRQ</sequence>
<dbReference type="GO" id="GO:0016757">
    <property type="term" value="F:glycosyltransferase activity"/>
    <property type="evidence" value="ECO:0007669"/>
    <property type="project" value="UniProtKB-ARBA"/>
</dbReference>
<dbReference type="RefSeq" id="WP_211309601.1">
    <property type="nucleotide sequence ID" value="NZ_CP028339.1"/>
</dbReference>
<evidence type="ECO:0000313" key="3">
    <source>
        <dbReference type="Proteomes" id="UP000241885"/>
    </source>
</evidence>
<evidence type="ECO:0000313" key="2">
    <source>
        <dbReference type="EMBL" id="AVR89146.1"/>
    </source>
</evidence>
<dbReference type="KEGG" id="tak:Tharo_2248"/>
<dbReference type="Proteomes" id="UP000241885">
    <property type="component" value="Chromosome"/>
</dbReference>
<keyword evidence="2" id="KW-0808">Transferase</keyword>
<proteinExistence type="predicted"/>
<protein>
    <submittedName>
        <fullName evidence="2">Glycosyltransferase</fullName>
    </submittedName>
</protein>
<dbReference type="CDD" id="cd03808">
    <property type="entry name" value="GT4_CapM-like"/>
    <property type="match status" value="1"/>
</dbReference>
<reference evidence="2 3" key="1">
    <citation type="submission" date="2018-03" db="EMBL/GenBank/DDBJ databases">
        <title>Complete genome sequence of Thauera aromatica, a model organism for studying aromatic compound degradation under denitrifying conditions.</title>
        <authorList>
            <person name="Lo H.-Y."/>
            <person name="Goris T."/>
            <person name="Boll M."/>
            <person name="Mueller J.A."/>
        </authorList>
    </citation>
    <scope>NUCLEOTIDE SEQUENCE [LARGE SCALE GENOMIC DNA]</scope>
    <source>
        <strain evidence="2 3">K172</strain>
    </source>
</reference>
<keyword evidence="3" id="KW-1185">Reference proteome</keyword>
<organism evidence="2 3">
    <name type="scientific">Thauera aromatica K172</name>
    <dbReference type="NCBI Taxonomy" id="44139"/>
    <lineage>
        <taxon>Bacteria</taxon>
        <taxon>Pseudomonadati</taxon>
        <taxon>Pseudomonadota</taxon>
        <taxon>Betaproteobacteria</taxon>
        <taxon>Rhodocyclales</taxon>
        <taxon>Zoogloeaceae</taxon>
        <taxon>Thauera</taxon>
    </lineage>
</organism>